<keyword evidence="1" id="KW-0812">Transmembrane</keyword>
<name>A0ABZ1ASP8_AROEV</name>
<sequence length="48" mass="5243">MPKIPKGDGPTIAYFFLLLAMMVLMFVGVFVGVKGFGELLSVMMWAGM</sequence>
<protein>
    <submittedName>
        <fullName evidence="2">Uncharacterized protein</fullName>
    </submittedName>
</protein>
<keyword evidence="1" id="KW-1133">Transmembrane helix</keyword>
<evidence type="ECO:0000313" key="2">
    <source>
        <dbReference type="EMBL" id="WRL48264.1"/>
    </source>
</evidence>
<evidence type="ECO:0000313" key="4">
    <source>
        <dbReference type="Proteomes" id="UP001626593"/>
    </source>
</evidence>
<evidence type="ECO:0000256" key="1">
    <source>
        <dbReference type="SAM" id="Phobius"/>
    </source>
</evidence>
<keyword evidence="1" id="KW-0472">Membrane</keyword>
<organism evidence="2 4">
    <name type="scientific">Aromatoleum evansii</name>
    <name type="common">Azoarcus evansii</name>
    <dbReference type="NCBI Taxonomy" id="59406"/>
    <lineage>
        <taxon>Bacteria</taxon>
        <taxon>Pseudomonadati</taxon>
        <taxon>Pseudomonadota</taxon>
        <taxon>Betaproteobacteria</taxon>
        <taxon>Rhodocyclales</taxon>
        <taxon>Rhodocyclaceae</taxon>
        <taxon>Aromatoleum</taxon>
    </lineage>
</organism>
<accession>A0ABZ1ASP8</accession>
<keyword evidence="4" id="KW-1185">Reference proteome</keyword>
<dbReference type="RefSeq" id="WP_407280581.1">
    <property type="nucleotide sequence ID" value="NZ_CP141259.1"/>
</dbReference>
<feature type="transmembrane region" description="Helical" evidence="1">
    <location>
        <begin position="12"/>
        <end position="33"/>
    </location>
</feature>
<evidence type="ECO:0000313" key="3">
    <source>
        <dbReference type="EMBL" id="WRL48334.1"/>
    </source>
</evidence>
<dbReference type="EMBL" id="CP141259">
    <property type="protein sequence ID" value="WRL48264.1"/>
    <property type="molecule type" value="Genomic_DNA"/>
</dbReference>
<reference evidence="2 4" key="1">
    <citation type="submission" date="2023-12" db="EMBL/GenBank/DDBJ databases">
        <title>A. evansii MAY27, complete genome.</title>
        <authorList>
            <person name="Wang Y."/>
        </authorList>
    </citation>
    <scope>NUCLEOTIDE SEQUENCE [LARGE SCALE GENOMIC DNA]</scope>
    <source>
        <strain evidence="2 4">MAY27</strain>
    </source>
</reference>
<dbReference type="Proteomes" id="UP001626593">
    <property type="component" value="Chromosome"/>
</dbReference>
<gene>
    <name evidence="2" type="ORF">U5817_09525</name>
    <name evidence="3" type="ORF">U5817_09875</name>
</gene>
<dbReference type="EMBL" id="CP141259">
    <property type="protein sequence ID" value="WRL48334.1"/>
    <property type="molecule type" value="Genomic_DNA"/>
</dbReference>
<proteinExistence type="predicted"/>